<accession>A0A101QN71</accession>
<dbReference type="Gene3D" id="2.130.10.130">
    <property type="entry name" value="Integrin alpha, N-terminal"/>
    <property type="match status" value="3"/>
</dbReference>
<keyword evidence="7" id="KW-1185">Reference proteome</keyword>
<name>A0A101QN71_9ACTN</name>
<dbReference type="GO" id="GO:0008305">
    <property type="term" value="C:integrin complex"/>
    <property type="evidence" value="ECO:0007669"/>
    <property type="project" value="InterPro"/>
</dbReference>
<gene>
    <name evidence="6" type="ORF">AQJ30_35540</name>
</gene>
<evidence type="ECO:0000256" key="5">
    <source>
        <dbReference type="SAM" id="SignalP"/>
    </source>
</evidence>
<dbReference type="AlphaFoldDB" id="A0A101QN71"/>
<keyword evidence="4" id="KW-0325">Glycoprotein</keyword>
<evidence type="ECO:0000256" key="2">
    <source>
        <dbReference type="ARBA" id="ARBA00022737"/>
    </source>
</evidence>
<keyword evidence="3" id="KW-0378">Hydrolase</keyword>
<dbReference type="Pfam" id="PF01839">
    <property type="entry name" value="FG-GAP"/>
    <property type="match status" value="5"/>
</dbReference>
<dbReference type="PANTHER" id="PTHR23221:SF7">
    <property type="entry name" value="PHOSPHATIDYLINOSITOL-GLYCAN-SPECIFIC PHOSPHOLIPASE D"/>
    <property type="match status" value="1"/>
</dbReference>
<dbReference type="EMBL" id="LMWS01000059">
    <property type="protein sequence ID" value="KUN33007.1"/>
    <property type="molecule type" value="Genomic_DNA"/>
</dbReference>
<dbReference type="PROSITE" id="PS51470">
    <property type="entry name" value="FG_GAP"/>
    <property type="match status" value="3"/>
</dbReference>
<evidence type="ECO:0000313" key="7">
    <source>
        <dbReference type="Proteomes" id="UP000053271"/>
    </source>
</evidence>
<dbReference type="InterPro" id="IPR028994">
    <property type="entry name" value="Integrin_alpha_N"/>
</dbReference>
<organism evidence="6 7">
    <name type="scientific">Streptomyces longwoodensis</name>
    <dbReference type="NCBI Taxonomy" id="68231"/>
    <lineage>
        <taxon>Bacteria</taxon>
        <taxon>Bacillati</taxon>
        <taxon>Actinomycetota</taxon>
        <taxon>Actinomycetes</taxon>
        <taxon>Kitasatosporales</taxon>
        <taxon>Streptomycetaceae</taxon>
        <taxon>Streptomyces</taxon>
    </lineage>
</organism>
<dbReference type="STRING" id="68231.AQJ30_35540"/>
<evidence type="ECO:0000256" key="4">
    <source>
        <dbReference type="ARBA" id="ARBA00023180"/>
    </source>
</evidence>
<feature type="chain" id="PRO_5039383628" description="Integrin-like protein" evidence="5">
    <location>
        <begin position="32"/>
        <end position="473"/>
    </location>
</feature>
<protein>
    <recommendedName>
        <fullName evidence="8">Integrin-like protein</fullName>
    </recommendedName>
</protein>
<evidence type="ECO:0008006" key="8">
    <source>
        <dbReference type="Google" id="ProtNLM"/>
    </source>
</evidence>
<dbReference type="GeneID" id="91429894"/>
<dbReference type="InterPro" id="IPR013519">
    <property type="entry name" value="Int_alpha_beta-p"/>
</dbReference>
<dbReference type="InterPro" id="IPR000413">
    <property type="entry name" value="Integrin_alpha"/>
</dbReference>
<dbReference type="RefSeq" id="WP_067242126.1">
    <property type="nucleotide sequence ID" value="NZ_KQ948568.1"/>
</dbReference>
<sequence>MNDRPRRGAPRAAAVLLAALLGGALLPAAPAAAVHDAAPGDFNGDGYRDAVLSAPGANVAGKEAAGAVVVLYGAKAGLSPTRRAVITQNSAGVPDTAEAFDRFGSSTATADLDRDGYADLVVGTPHEDTALGTDAGSVTVLWGGPNGLTSGTDLPTPETDPGYYGLDVTVRTAGPGTRVGVSGWHGTVLFDGPFTRTGRYGSVHLDQDTPSPLGVALGDFDGNGTSDPAVVTGGMSGLSGGEVSTGTGYREALNGNGLVIASGDVNGDGYADLVAGDPWEPERDGVDGAVGGRVLVWRGSAAGITPDTVPEQLTQNTAGVPETSEKGDAFGTALTVADLNRDGLADIVIGAPSETLGGQVHAGQVTVVPGRRTGALGTGSYLFSQDSANVPDASETDDQFGATVAVGDVDRDGRPELFVGGFGENNHTGAAWVFPGVTSGPTTTRSRVFTAAALGLTQQASTMLGGTGLSFWA</sequence>
<proteinExistence type="predicted"/>
<dbReference type="PANTHER" id="PTHR23221">
    <property type="entry name" value="GLYCOSYLPHOSPHATIDYLINOSITOL PHOSPHOLIPASE D"/>
    <property type="match status" value="1"/>
</dbReference>
<dbReference type="InterPro" id="IPR006311">
    <property type="entry name" value="TAT_signal"/>
</dbReference>
<dbReference type="InterPro" id="IPR013517">
    <property type="entry name" value="FG-GAP"/>
</dbReference>
<feature type="signal peptide" evidence="5">
    <location>
        <begin position="1"/>
        <end position="31"/>
    </location>
</feature>
<dbReference type="SUPFAM" id="SSF69318">
    <property type="entry name" value="Integrin alpha N-terminal domain"/>
    <property type="match status" value="1"/>
</dbReference>
<dbReference type="Proteomes" id="UP000053271">
    <property type="component" value="Unassembled WGS sequence"/>
</dbReference>
<keyword evidence="1 5" id="KW-0732">Signal</keyword>
<reference evidence="6 7" key="1">
    <citation type="submission" date="2015-10" db="EMBL/GenBank/DDBJ databases">
        <title>Draft genome sequence of Streptomyces longwoodensis DSM 41677, type strain for the species Streptomyces longwoodensis.</title>
        <authorList>
            <person name="Ruckert C."/>
            <person name="Winkler A."/>
            <person name="Kalinowski J."/>
            <person name="Kampfer P."/>
            <person name="Glaeser S."/>
        </authorList>
    </citation>
    <scope>NUCLEOTIDE SEQUENCE [LARGE SCALE GENOMIC DNA]</scope>
    <source>
        <strain evidence="6 7">DSM 41677</strain>
    </source>
</reference>
<evidence type="ECO:0000313" key="6">
    <source>
        <dbReference type="EMBL" id="KUN33007.1"/>
    </source>
</evidence>
<dbReference type="SMART" id="SM00191">
    <property type="entry name" value="Int_alpha"/>
    <property type="match status" value="5"/>
</dbReference>
<evidence type="ECO:0000256" key="1">
    <source>
        <dbReference type="ARBA" id="ARBA00022729"/>
    </source>
</evidence>
<dbReference type="GO" id="GO:0007155">
    <property type="term" value="P:cell adhesion"/>
    <property type="evidence" value="ECO:0007669"/>
    <property type="project" value="InterPro"/>
</dbReference>
<comment type="caution">
    <text evidence="6">The sequence shown here is derived from an EMBL/GenBank/DDBJ whole genome shotgun (WGS) entry which is preliminary data.</text>
</comment>
<keyword evidence="2" id="KW-0677">Repeat</keyword>
<dbReference type="PROSITE" id="PS51318">
    <property type="entry name" value="TAT"/>
    <property type="match status" value="1"/>
</dbReference>
<dbReference type="PRINTS" id="PR01185">
    <property type="entry name" value="INTEGRINA"/>
</dbReference>
<dbReference type="GO" id="GO:0016787">
    <property type="term" value="F:hydrolase activity"/>
    <property type="evidence" value="ECO:0007669"/>
    <property type="project" value="UniProtKB-KW"/>
</dbReference>
<evidence type="ECO:0000256" key="3">
    <source>
        <dbReference type="ARBA" id="ARBA00022801"/>
    </source>
</evidence>